<organism evidence="1 2">
    <name type="scientific">Enterococcus faecalis TX4248</name>
    <dbReference type="NCBI Taxonomy" id="749495"/>
    <lineage>
        <taxon>Bacteria</taxon>
        <taxon>Bacillati</taxon>
        <taxon>Bacillota</taxon>
        <taxon>Bacilli</taxon>
        <taxon>Lactobacillales</taxon>
        <taxon>Enterococcaceae</taxon>
        <taxon>Enterococcus</taxon>
    </lineage>
</organism>
<reference evidence="1 2" key="1">
    <citation type="submission" date="2010-07" db="EMBL/GenBank/DDBJ databases">
        <authorList>
            <person name="Sid Ahmed O."/>
        </authorList>
    </citation>
    <scope>NUCLEOTIDE SEQUENCE [LARGE SCALE GENOMIC DNA]</scope>
    <source>
        <strain evidence="1 2">TX4248</strain>
    </source>
</reference>
<dbReference type="Pfam" id="PF01161">
    <property type="entry name" value="PBP"/>
    <property type="match status" value="1"/>
</dbReference>
<dbReference type="InterPro" id="IPR036610">
    <property type="entry name" value="PEBP-like_sf"/>
</dbReference>
<name>A0A125W3U1_ENTFL</name>
<evidence type="ECO:0000313" key="2">
    <source>
        <dbReference type="Proteomes" id="UP000004846"/>
    </source>
</evidence>
<dbReference type="SUPFAM" id="SSF49777">
    <property type="entry name" value="PEBP-like"/>
    <property type="match status" value="1"/>
</dbReference>
<comment type="caution">
    <text evidence="1">The sequence shown here is derived from an EMBL/GenBank/DDBJ whole genome shotgun (WGS) entry which is preliminary data.</text>
</comment>
<accession>A0A125W3U1</accession>
<dbReference type="Gene3D" id="3.90.280.10">
    <property type="entry name" value="PEBP-like"/>
    <property type="match status" value="1"/>
</dbReference>
<gene>
    <name evidence="1" type="ORF">HMPREF9498_02359</name>
</gene>
<dbReference type="NCBIfam" id="TIGR00481">
    <property type="entry name" value="YbhB/YbcL family Raf kinase inhibitor-like protein"/>
    <property type="match status" value="1"/>
</dbReference>
<proteinExistence type="predicted"/>
<dbReference type="CDD" id="cd00865">
    <property type="entry name" value="PEBP_bact_arch"/>
    <property type="match status" value="1"/>
</dbReference>
<protein>
    <submittedName>
        <fullName evidence="1">Raf-like protein</fullName>
    </submittedName>
</protein>
<dbReference type="HOGENOM" id="CLU_083918_4_2_9"/>
<dbReference type="InterPro" id="IPR008914">
    <property type="entry name" value="PEBP"/>
</dbReference>
<sequence length="171" mass="19440">MHITNRSHLADRYGKRTSAEFLLHERPILSFPISLAVIPKEARYLSWELIDYDTIPLIGFPFIHWLAANVPVTNEIPEDFSRTALKPTIQGKNSLASPLGKQMIPALATETLPELTERYLGLSPRSGVHTYTLYVYATKNPLNLKEGFFANELHQALNDQLLAKAKFEFLY</sequence>
<dbReference type="InterPro" id="IPR005247">
    <property type="entry name" value="YbhB_YbcL/LppC-like"/>
</dbReference>
<dbReference type="Proteomes" id="UP000004846">
    <property type="component" value="Unassembled WGS sequence"/>
</dbReference>
<dbReference type="RefSeq" id="WP_002402468.1">
    <property type="nucleotide sequence ID" value="NZ_GL454475.1"/>
</dbReference>
<dbReference type="AlphaFoldDB" id="A0A125W3U1"/>
<evidence type="ECO:0000313" key="1">
    <source>
        <dbReference type="EMBL" id="EFM82080.1"/>
    </source>
</evidence>
<dbReference type="EMBL" id="AEBR01000080">
    <property type="protein sequence ID" value="EFM82080.1"/>
    <property type="molecule type" value="Genomic_DNA"/>
</dbReference>